<reference evidence="2 3" key="1">
    <citation type="submission" date="2013-06" db="EMBL/GenBank/DDBJ databases">
        <authorList>
            <person name="Weinstock G."/>
            <person name="Sodergren E."/>
            <person name="Lobos E.A."/>
            <person name="Fulton L."/>
            <person name="Fulton R."/>
            <person name="Courtney L."/>
            <person name="Fronick C."/>
            <person name="O'Laughlin M."/>
            <person name="Godfrey J."/>
            <person name="Wilson R.M."/>
            <person name="Miner T."/>
            <person name="Farmer C."/>
            <person name="Delehaunty K."/>
            <person name="Cordes M."/>
            <person name="Minx P."/>
            <person name="Tomlinson C."/>
            <person name="Chen J."/>
            <person name="Wollam A."/>
            <person name="Pepin K.H."/>
            <person name="Bhonagiri V."/>
            <person name="Zhang X."/>
            <person name="Warren W."/>
            <person name="Mitreva M."/>
            <person name="Mardis E.R."/>
            <person name="Wilson R.K."/>
        </authorList>
    </citation>
    <scope>NUCLEOTIDE SEQUENCE [LARGE SCALE GENOMIC DNA]</scope>
    <source>
        <strain evidence="2 3">ATCC 29099</strain>
    </source>
</reference>
<protein>
    <submittedName>
        <fullName evidence="2">Uncharacterized protein</fullName>
    </submittedName>
</protein>
<dbReference type="PATRIC" id="fig|1256908.3.peg.1745"/>
<gene>
    <name evidence="2" type="ORF">HMPREF0373_01886</name>
</gene>
<evidence type="ECO:0000256" key="1">
    <source>
        <dbReference type="SAM" id="SignalP"/>
    </source>
</evidence>
<dbReference type="AlphaFoldDB" id="U2PPN8"/>
<name>U2PPN8_EUBRA</name>
<feature type="chain" id="PRO_5004633727" evidence="1">
    <location>
        <begin position="33"/>
        <end position="232"/>
    </location>
</feature>
<proteinExistence type="predicted"/>
<dbReference type="Proteomes" id="UP000016608">
    <property type="component" value="Unassembled WGS sequence"/>
</dbReference>
<dbReference type="SUPFAM" id="SSF109998">
    <property type="entry name" value="Triger factor/SurA peptide-binding domain-like"/>
    <property type="match status" value="1"/>
</dbReference>
<keyword evidence="1" id="KW-0732">Signal</keyword>
<feature type="signal peptide" evidence="1">
    <location>
        <begin position="1"/>
        <end position="32"/>
    </location>
</feature>
<dbReference type="eggNOG" id="ENOG50336WG">
    <property type="taxonomic scope" value="Bacteria"/>
</dbReference>
<dbReference type="HOGENOM" id="CLU_1193366_0_0_9"/>
<evidence type="ECO:0000313" key="2">
    <source>
        <dbReference type="EMBL" id="ERK46091.1"/>
    </source>
</evidence>
<comment type="caution">
    <text evidence="2">The sequence shown here is derived from an EMBL/GenBank/DDBJ whole genome shotgun (WGS) entry which is preliminary data.</text>
</comment>
<sequence length="232" mass="26109">MMNKKTLSIIGVSCLGAVLFAGSMFGGNTAEAGLNDYGKVSEYSKMLADSYQSVNDYYIETLSVDGLSDNQKKEYLTRDDVYAVGNNIVISKEEVQQYTDFYLHDGESEADAHQLAVKDAMERNALYVAAIQNGFSVTDEEIQEWLTELRTMLENDTTGVYQAALDGFDSEEAYWAYEYEVYRVDLPIQNYVSSLQQGVNVISEHGNYNSDTEAFNEMKHQLADEQNFKIAN</sequence>
<dbReference type="InterPro" id="IPR027304">
    <property type="entry name" value="Trigger_fact/SurA_dom_sf"/>
</dbReference>
<accession>U2PPN8</accession>
<keyword evidence="3" id="KW-1185">Reference proteome</keyword>
<evidence type="ECO:0000313" key="3">
    <source>
        <dbReference type="Proteomes" id="UP000016608"/>
    </source>
</evidence>
<dbReference type="EMBL" id="AWVJ01000116">
    <property type="protein sequence ID" value="ERK46091.1"/>
    <property type="molecule type" value="Genomic_DNA"/>
</dbReference>
<organism evidence="2 3">
    <name type="scientific">Eubacterium ramulus ATCC 29099</name>
    <dbReference type="NCBI Taxonomy" id="1256908"/>
    <lineage>
        <taxon>Bacteria</taxon>
        <taxon>Bacillati</taxon>
        <taxon>Bacillota</taxon>
        <taxon>Clostridia</taxon>
        <taxon>Eubacteriales</taxon>
        <taxon>Eubacteriaceae</taxon>
        <taxon>Eubacterium</taxon>
    </lineage>
</organism>